<dbReference type="Proteomes" id="UP001596045">
    <property type="component" value="Unassembled WGS sequence"/>
</dbReference>
<dbReference type="Pfam" id="PF08007">
    <property type="entry name" value="JmjC_2"/>
    <property type="match status" value="1"/>
</dbReference>
<comment type="cofactor">
    <cofactor evidence="1">
        <name>Fe(2+)</name>
        <dbReference type="ChEBI" id="CHEBI:29033"/>
    </cofactor>
</comment>
<evidence type="ECO:0000256" key="3">
    <source>
        <dbReference type="ARBA" id="ARBA00023004"/>
    </source>
</evidence>
<dbReference type="InterPro" id="IPR039994">
    <property type="entry name" value="NO66-like"/>
</dbReference>
<evidence type="ECO:0000259" key="4">
    <source>
        <dbReference type="PROSITE" id="PS51184"/>
    </source>
</evidence>
<gene>
    <name evidence="5" type="ORF">ACFPM8_11605</name>
</gene>
<protein>
    <submittedName>
        <fullName evidence="5">Cupin domain-containing protein</fullName>
        <ecNumber evidence="5">1.14.11.47</ecNumber>
    </submittedName>
</protein>
<evidence type="ECO:0000313" key="6">
    <source>
        <dbReference type="Proteomes" id="UP001596045"/>
    </source>
</evidence>
<dbReference type="EMBL" id="JBHSMT010000014">
    <property type="protein sequence ID" value="MFC5474603.1"/>
    <property type="molecule type" value="Genomic_DNA"/>
</dbReference>
<dbReference type="InterPro" id="IPR003347">
    <property type="entry name" value="JmjC_dom"/>
</dbReference>
<dbReference type="PANTHER" id="PTHR13096">
    <property type="entry name" value="MINA53 MYC INDUCED NUCLEAR ANTIGEN"/>
    <property type="match status" value="1"/>
</dbReference>
<proteinExistence type="predicted"/>
<reference evidence="6" key="1">
    <citation type="journal article" date="2019" name="Int. J. Syst. Evol. Microbiol.">
        <title>The Global Catalogue of Microorganisms (GCM) 10K type strain sequencing project: providing services to taxonomists for standard genome sequencing and annotation.</title>
        <authorList>
            <consortium name="The Broad Institute Genomics Platform"/>
            <consortium name="The Broad Institute Genome Sequencing Center for Infectious Disease"/>
            <person name="Wu L."/>
            <person name="Ma J."/>
        </authorList>
    </citation>
    <scope>NUCLEOTIDE SEQUENCE [LARGE SCALE GENOMIC DNA]</scope>
    <source>
        <strain evidence="6">JCM 17066</strain>
    </source>
</reference>
<dbReference type="GO" id="GO:0016491">
    <property type="term" value="F:oxidoreductase activity"/>
    <property type="evidence" value="ECO:0007669"/>
    <property type="project" value="UniProtKB-KW"/>
</dbReference>
<dbReference type="Gene3D" id="2.60.120.650">
    <property type="entry name" value="Cupin"/>
    <property type="match status" value="1"/>
</dbReference>
<dbReference type="PROSITE" id="PS51184">
    <property type="entry name" value="JMJC"/>
    <property type="match status" value="1"/>
</dbReference>
<evidence type="ECO:0000313" key="5">
    <source>
        <dbReference type="EMBL" id="MFC5474603.1"/>
    </source>
</evidence>
<dbReference type="RefSeq" id="WP_378997702.1">
    <property type="nucleotide sequence ID" value="NZ_JBHSMT010000014.1"/>
</dbReference>
<evidence type="ECO:0000256" key="2">
    <source>
        <dbReference type="ARBA" id="ARBA00022723"/>
    </source>
</evidence>
<keyword evidence="5" id="KW-0560">Oxidoreductase</keyword>
<keyword evidence="2" id="KW-0479">Metal-binding</keyword>
<dbReference type="SUPFAM" id="SSF51197">
    <property type="entry name" value="Clavaminate synthase-like"/>
    <property type="match status" value="1"/>
</dbReference>
<dbReference type="PANTHER" id="PTHR13096:SF8">
    <property type="entry name" value="RIBOSOMAL OXYGENASE 1"/>
    <property type="match status" value="1"/>
</dbReference>
<accession>A0ABW0M9M3</accession>
<organism evidence="5 6">
    <name type="scientific">Paraherbaspirillum soli</name>
    <dbReference type="NCBI Taxonomy" id="631222"/>
    <lineage>
        <taxon>Bacteria</taxon>
        <taxon>Pseudomonadati</taxon>
        <taxon>Pseudomonadota</taxon>
        <taxon>Betaproteobacteria</taxon>
        <taxon>Burkholderiales</taxon>
        <taxon>Oxalobacteraceae</taxon>
        <taxon>Paraherbaspirillum</taxon>
    </lineage>
</organism>
<keyword evidence="6" id="KW-1185">Reference proteome</keyword>
<comment type="caution">
    <text evidence="5">The sequence shown here is derived from an EMBL/GenBank/DDBJ whole genome shotgun (WGS) entry which is preliminary data.</text>
</comment>
<keyword evidence="3" id="KW-0408">Iron</keyword>
<feature type="domain" description="JmjC" evidence="4">
    <location>
        <begin position="104"/>
        <end position="237"/>
    </location>
</feature>
<name>A0ABW0M9M3_9BURK</name>
<evidence type="ECO:0000256" key="1">
    <source>
        <dbReference type="ARBA" id="ARBA00001954"/>
    </source>
</evidence>
<sequence length="304" mass="34411">MADRHTIPAFLAPITARTFVSEYLDRAMLLIQRRDPDYFKQLISLSEIDRLVTSIRIPATNFNLAQDDLPLAQNAYCDGASYVNKERALNLHREGATIILRSVEQWSPALNRLRIETEKFFGCEAQTNAYLTPPSKKSTPPHWDTHDLVVLQITGRKRWRLYEGHRSLPLSDERFRIGEDYVSSTYKEVVLEPGDSLYLPRGIIHEPVADTYSVHVSIGIHPVRWYDVCCVALRMLAEQEGSPLRAALPCSHLAGSGRASLEALPNMLDRDLIEHAMEVVRSGFAEVGTVDLEGQLLEFARRQS</sequence>
<dbReference type="EC" id="1.14.11.47" evidence="5"/>